<dbReference type="Gene3D" id="3.10.20.870">
    <property type="entry name" value="PFU (PLAA family ubiquitin binding), C-terminal domain"/>
    <property type="match status" value="1"/>
</dbReference>
<dbReference type="PROSITE" id="PS50082">
    <property type="entry name" value="WD_REPEATS_2"/>
    <property type="match status" value="4"/>
</dbReference>
<dbReference type="GO" id="GO:0005634">
    <property type="term" value="C:nucleus"/>
    <property type="evidence" value="ECO:0007669"/>
    <property type="project" value="TreeGrafter"/>
</dbReference>
<dbReference type="Pfam" id="PF08324">
    <property type="entry name" value="PUL"/>
    <property type="match status" value="1"/>
</dbReference>
<dbReference type="PROSITE" id="PS51394">
    <property type="entry name" value="PFU"/>
    <property type="match status" value="1"/>
</dbReference>
<evidence type="ECO:0000313" key="9">
    <source>
        <dbReference type="EMBL" id="CUS08364.1"/>
    </source>
</evidence>
<keyword evidence="10" id="KW-1185">Reference proteome</keyword>
<evidence type="ECO:0000259" key="8">
    <source>
        <dbReference type="PROSITE" id="PS51396"/>
    </source>
</evidence>
<keyword evidence="3 5" id="KW-0853">WD repeat</keyword>
<feature type="repeat" description="WD" evidence="5">
    <location>
        <begin position="183"/>
        <end position="214"/>
    </location>
</feature>
<dbReference type="SUPFAM" id="SSF50978">
    <property type="entry name" value="WD40 repeat-like"/>
    <property type="match status" value="1"/>
</dbReference>
<dbReference type="GO" id="GO:0010992">
    <property type="term" value="P:ubiquitin recycling"/>
    <property type="evidence" value="ECO:0007669"/>
    <property type="project" value="TreeGrafter"/>
</dbReference>
<feature type="region of interest" description="Disordered" evidence="6">
    <location>
        <begin position="471"/>
        <end position="506"/>
    </location>
</feature>
<dbReference type="Pfam" id="PF00400">
    <property type="entry name" value="WD40"/>
    <property type="match status" value="6"/>
</dbReference>
<reference evidence="9" key="1">
    <citation type="submission" date="2015-10" db="EMBL/GenBank/DDBJ databases">
        <authorList>
            <person name="Regsiter A."/>
            <person name="william w."/>
        </authorList>
    </citation>
    <scope>NUCLEOTIDE SEQUENCE</scope>
    <source>
        <strain evidence="9">Montdore</strain>
    </source>
</reference>
<evidence type="ECO:0000259" key="7">
    <source>
        <dbReference type="PROSITE" id="PS51394"/>
    </source>
</evidence>
<evidence type="ECO:0000256" key="5">
    <source>
        <dbReference type="PROSITE-ProRule" id="PRU00221"/>
    </source>
</evidence>
<dbReference type="Pfam" id="PF09070">
    <property type="entry name" value="PFU"/>
    <property type="match status" value="1"/>
</dbReference>
<dbReference type="Gene3D" id="1.25.10.10">
    <property type="entry name" value="Leucine-rich Repeat Variant"/>
    <property type="match status" value="1"/>
</dbReference>
<dbReference type="FunFam" id="2.130.10.10:FF:000236">
    <property type="entry name" value="Polyubiquitin binding protein (Doa1/Ufd3)"/>
    <property type="match status" value="1"/>
</dbReference>
<accession>A0A292PMM5</accession>
<dbReference type="InterPro" id="IPR038122">
    <property type="entry name" value="PFU_sf"/>
</dbReference>
<feature type="repeat" description="WD" evidence="5">
    <location>
        <begin position="106"/>
        <end position="136"/>
    </location>
</feature>
<organism evidence="9 10">
    <name type="scientific">Tuber aestivum</name>
    <name type="common">summer truffle</name>
    <dbReference type="NCBI Taxonomy" id="59557"/>
    <lineage>
        <taxon>Eukaryota</taxon>
        <taxon>Fungi</taxon>
        <taxon>Dikarya</taxon>
        <taxon>Ascomycota</taxon>
        <taxon>Pezizomycotina</taxon>
        <taxon>Pezizomycetes</taxon>
        <taxon>Pezizales</taxon>
        <taxon>Tuberaceae</taxon>
        <taxon>Tuber</taxon>
    </lineage>
</organism>
<dbReference type="Gene3D" id="2.130.10.10">
    <property type="entry name" value="YVTN repeat-like/Quinoprotein amine dehydrogenase"/>
    <property type="match status" value="1"/>
</dbReference>
<sequence length="780" mass="85277">MAGIYKLTAALRGHEDDVRGVVFPSPYFVTSVSRDATVRQWKREDPEGTVFSDHINSTGSGFINSVTFVLPTEEHPKGLIVSGGQDTIIEVREPDSKDTDDAKYLLLGHTNNVCALDNYAGIIISGSWDGTARVWKNWESQYVLDGHDQGVLAVLALSETDVVTGSADKTIRIWRDGKTIKKIEGHTDCVRGLCRMPNGGFSSCANDGTIRIWSSDGHQLQELHGHTAFIYSVAALPSGELVSAGEDRTVRIWRSRFICLKSPWDSEEQRWLTGYLDGDCVQTITHPAISVWSVAVCAQNGDVVSGASDRIVRVFSREKKRWADQGALEAFENSVAASTIPSNQVGDVKKDDLPGLEALAQSGKKDGQVIMVRNGETVEAHVWSNATRAWNNVGTVVDAVGSNRKQMFEGKEYDYVFDVDIQEGAPALKLPYNASENPFEAARRFLEANELPISYLDTVGQFIVKNAGGVALGPQEQSTSPDPWGMENRYRPDAPPPQQAKPKRIPQKSYLSITAANLPTIQSKVNGLNKELLDKGEKDIALNPDEASALAKLCGSLQAVAAPSYKASAHNASFSSGLELVSKIITSWHPQNRLPGLDLLRLVAAATPLAATYEPMNGLKAGDILETSGAFDISHPNNVMLATRTFVNLFQTEEGRDYMDNRFEQTVQLVEEASAGTTNRNMKIAKATLLLNYAVLITSSGATERAITLLEPLTNIIKKEIDSETTFRALVGLGTLLTFQKEVREAALSVYESRQTVTEAEIRVKEPRIKDLATEIRGLL</sequence>
<evidence type="ECO:0000256" key="4">
    <source>
        <dbReference type="ARBA" id="ARBA00022737"/>
    </source>
</evidence>
<feature type="domain" description="PUL" evidence="8">
    <location>
        <begin position="503"/>
        <end position="779"/>
    </location>
</feature>
<dbReference type="InterPro" id="IPR015155">
    <property type="entry name" value="PFU"/>
</dbReference>
<dbReference type="InterPro" id="IPR001680">
    <property type="entry name" value="WD40_rpt"/>
</dbReference>
<dbReference type="GO" id="GO:0005737">
    <property type="term" value="C:cytoplasm"/>
    <property type="evidence" value="ECO:0007669"/>
    <property type="project" value="UniProtKB-SubCell"/>
</dbReference>
<dbReference type="GO" id="GO:0043161">
    <property type="term" value="P:proteasome-mediated ubiquitin-dependent protein catabolic process"/>
    <property type="evidence" value="ECO:0007669"/>
    <property type="project" value="TreeGrafter"/>
</dbReference>
<evidence type="ECO:0000313" key="10">
    <source>
        <dbReference type="Proteomes" id="UP001412239"/>
    </source>
</evidence>
<dbReference type="InterPro" id="IPR020472">
    <property type="entry name" value="WD40_PAC1"/>
</dbReference>
<evidence type="ECO:0000256" key="1">
    <source>
        <dbReference type="ARBA" id="ARBA00004496"/>
    </source>
</evidence>
<dbReference type="Proteomes" id="UP001412239">
    <property type="component" value="Unassembled WGS sequence"/>
</dbReference>
<dbReference type="CDD" id="cd00200">
    <property type="entry name" value="WD40"/>
    <property type="match status" value="1"/>
</dbReference>
<feature type="repeat" description="WD" evidence="5">
    <location>
        <begin position="144"/>
        <end position="174"/>
    </location>
</feature>
<dbReference type="PROSITE" id="PS51396">
    <property type="entry name" value="PUL"/>
    <property type="match status" value="1"/>
</dbReference>
<dbReference type="GO" id="GO:0043130">
    <property type="term" value="F:ubiquitin binding"/>
    <property type="evidence" value="ECO:0007669"/>
    <property type="project" value="TreeGrafter"/>
</dbReference>
<dbReference type="InterPro" id="IPR036322">
    <property type="entry name" value="WD40_repeat_dom_sf"/>
</dbReference>
<dbReference type="InterPro" id="IPR015943">
    <property type="entry name" value="WD40/YVTN_repeat-like_dom_sf"/>
</dbReference>
<feature type="repeat" description="WD" evidence="5">
    <location>
        <begin position="223"/>
        <end position="253"/>
    </location>
</feature>
<dbReference type="PANTHER" id="PTHR19849">
    <property type="entry name" value="PHOSPHOLIPASE A-2-ACTIVATING PROTEIN"/>
    <property type="match status" value="1"/>
</dbReference>
<protein>
    <recommendedName>
        <fullName evidence="11">PUL domain-containing protein</fullName>
    </recommendedName>
</protein>
<keyword evidence="2" id="KW-0963">Cytoplasm</keyword>
<evidence type="ECO:0000256" key="6">
    <source>
        <dbReference type="SAM" id="MobiDB-lite"/>
    </source>
</evidence>
<evidence type="ECO:0000256" key="2">
    <source>
        <dbReference type="ARBA" id="ARBA00022490"/>
    </source>
</evidence>
<dbReference type="SMART" id="SM00320">
    <property type="entry name" value="WD40"/>
    <property type="match status" value="6"/>
</dbReference>
<dbReference type="PRINTS" id="PR00320">
    <property type="entry name" value="GPROTEINBRPT"/>
</dbReference>
<dbReference type="InterPro" id="IPR013535">
    <property type="entry name" value="PUL_dom"/>
</dbReference>
<dbReference type="PANTHER" id="PTHR19849:SF0">
    <property type="entry name" value="PHOSPHOLIPASE A-2-ACTIVATING PROTEIN"/>
    <property type="match status" value="1"/>
</dbReference>
<gene>
    <name evidence="9" type="ORF">GSTUAT00007510001</name>
</gene>
<dbReference type="InterPro" id="IPR011989">
    <property type="entry name" value="ARM-like"/>
</dbReference>
<feature type="domain" description="PFU" evidence="7">
    <location>
        <begin position="382"/>
        <end position="477"/>
    </location>
</feature>
<dbReference type="EMBL" id="LN891134">
    <property type="protein sequence ID" value="CUS08364.1"/>
    <property type="molecule type" value="Genomic_DNA"/>
</dbReference>
<dbReference type="PROSITE" id="PS50294">
    <property type="entry name" value="WD_REPEATS_REGION"/>
    <property type="match status" value="1"/>
</dbReference>
<evidence type="ECO:0008006" key="11">
    <source>
        <dbReference type="Google" id="ProtNLM"/>
    </source>
</evidence>
<dbReference type="AlphaFoldDB" id="A0A292PMM5"/>
<evidence type="ECO:0000256" key="3">
    <source>
        <dbReference type="ARBA" id="ARBA00022574"/>
    </source>
</evidence>
<keyword evidence="4" id="KW-0677">Repeat</keyword>
<name>A0A292PMM5_9PEZI</name>
<proteinExistence type="predicted"/>
<comment type="subcellular location">
    <subcellularLocation>
        <location evidence="1">Cytoplasm</location>
    </subcellularLocation>
</comment>